<gene>
    <name evidence="1" type="ORF">BD410DRAFT_878888</name>
</gene>
<accession>A0A4Y7QJ28</accession>
<dbReference type="VEuPathDB" id="FungiDB:BD410DRAFT_878888"/>
<protein>
    <submittedName>
        <fullName evidence="1">Uncharacterized protein</fullName>
    </submittedName>
</protein>
<sequence length="162" mass="18366">MAVQRPALDRGLVDDASWGAIGRNAVVEPPDRRKAMFTEPPVMYNTVKWRTSRARVLRKNARITIWKRTSSLHSLKEHDAVDVRGSLKPRYGLDWQIPLTSNTYKVATSFGHVGRVYNIHLSACIQNKRKSPQPREGYHVGVQIAYTIASRETSRQPEVGLC</sequence>
<reference evidence="1 2" key="1">
    <citation type="submission" date="2018-06" db="EMBL/GenBank/DDBJ databases">
        <title>A transcriptomic atlas of mushroom development highlights an independent origin of complex multicellularity.</title>
        <authorList>
            <consortium name="DOE Joint Genome Institute"/>
            <person name="Krizsan K."/>
            <person name="Almasi E."/>
            <person name="Merenyi Z."/>
            <person name="Sahu N."/>
            <person name="Viragh M."/>
            <person name="Koszo T."/>
            <person name="Mondo S."/>
            <person name="Kiss B."/>
            <person name="Balint B."/>
            <person name="Kues U."/>
            <person name="Barry K."/>
            <person name="Hegedus J.C."/>
            <person name="Henrissat B."/>
            <person name="Johnson J."/>
            <person name="Lipzen A."/>
            <person name="Ohm R."/>
            <person name="Nagy I."/>
            <person name="Pangilinan J."/>
            <person name="Yan J."/>
            <person name="Xiong Y."/>
            <person name="Grigoriev I.V."/>
            <person name="Hibbett D.S."/>
            <person name="Nagy L.G."/>
        </authorList>
    </citation>
    <scope>NUCLEOTIDE SEQUENCE [LARGE SCALE GENOMIC DNA]</scope>
    <source>
        <strain evidence="1 2">SZMC22713</strain>
    </source>
</reference>
<dbReference type="EMBL" id="ML170160">
    <property type="protein sequence ID" value="TDL26910.1"/>
    <property type="molecule type" value="Genomic_DNA"/>
</dbReference>
<dbReference type="AlphaFoldDB" id="A0A4Y7QJ28"/>
<organism evidence="1 2">
    <name type="scientific">Rickenella mellea</name>
    <dbReference type="NCBI Taxonomy" id="50990"/>
    <lineage>
        <taxon>Eukaryota</taxon>
        <taxon>Fungi</taxon>
        <taxon>Dikarya</taxon>
        <taxon>Basidiomycota</taxon>
        <taxon>Agaricomycotina</taxon>
        <taxon>Agaricomycetes</taxon>
        <taxon>Hymenochaetales</taxon>
        <taxon>Rickenellaceae</taxon>
        <taxon>Rickenella</taxon>
    </lineage>
</organism>
<evidence type="ECO:0000313" key="1">
    <source>
        <dbReference type="EMBL" id="TDL26910.1"/>
    </source>
</evidence>
<dbReference type="Proteomes" id="UP000294933">
    <property type="component" value="Unassembled WGS sequence"/>
</dbReference>
<name>A0A4Y7QJ28_9AGAM</name>
<keyword evidence="2" id="KW-1185">Reference proteome</keyword>
<proteinExistence type="predicted"/>
<evidence type="ECO:0000313" key="2">
    <source>
        <dbReference type="Proteomes" id="UP000294933"/>
    </source>
</evidence>